<protein>
    <submittedName>
        <fullName evidence="2">Head protein</fullName>
    </submittedName>
</protein>
<dbReference type="InterPro" id="IPR018774">
    <property type="entry name" value="Phage_Mu_GpT"/>
</dbReference>
<dbReference type="AlphaFoldDB" id="A0A5Y2FFW4"/>
<proteinExistence type="predicted"/>
<evidence type="ECO:0000313" key="2">
    <source>
        <dbReference type="EMBL" id="ECD6073563.1"/>
    </source>
</evidence>
<evidence type="ECO:0000259" key="1">
    <source>
        <dbReference type="Pfam" id="PF10124"/>
    </source>
</evidence>
<organism evidence="2">
    <name type="scientific">Salmonella newport</name>
    <dbReference type="NCBI Taxonomy" id="108619"/>
    <lineage>
        <taxon>Bacteria</taxon>
        <taxon>Pseudomonadati</taxon>
        <taxon>Pseudomonadota</taxon>
        <taxon>Gammaproteobacteria</taxon>
        <taxon>Enterobacterales</taxon>
        <taxon>Enterobacteriaceae</taxon>
        <taxon>Salmonella</taxon>
    </lineage>
</organism>
<name>A0A5Y2FFW4_SALNE</name>
<dbReference type="EMBL" id="AAIFEU010000011">
    <property type="protein sequence ID" value="ECD6073563.1"/>
    <property type="molecule type" value="Genomic_DNA"/>
</dbReference>
<sequence>MAGRDIDAVVQQASAAFNLLFEEAAKTAKPDYLKVATVVPSVSASTGYGFLQEYPMMKEWLGERMLKLLENRDYSIKNRLYESSIQVKRTDFEDNDYGKYGPLFAEMGMQSALYPDEHIFGLLKDGDKTVCLDGQNFFDKEHPLSEGTTGCNLFIASTGSGDSATPYTGPAWYLLDLSRVLKPLLWQERVKPAIESTVPRGQNVSSDVFLSDRILFGTRARGNAGFTLWQLGAMAKMPLNSDTLNQVYTAMTQFKTDSGRPMNVRPTMLVVPTALRNDARKLLDREYLESGESNPDYKLLDYLVTPWLD</sequence>
<accession>A0A5Y2FFW4</accession>
<dbReference type="Proteomes" id="UP000839738">
    <property type="component" value="Unassembled WGS sequence"/>
</dbReference>
<feature type="domain" description="Bacteriophage Mu GpT" evidence="1">
    <location>
        <begin position="11"/>
        <end position="308"/>
    </location>
</feature>
<reference evidence="2" key="1">
    <citation type="submission" date="2019-03" db="EMBL/GenBank/DDBJ databases">
        <authorList>
            <person name="Ashton P.M."/>
            <person name="Dallman T."/>
            <person name="Nair S."/>
            <person name="De Pinna E."/>
            <person name="Peters T."/>
            <person name="Grant K."/>
        </authorList>
    </citation>
    <scope>NUCLEOTIDE SEQUENCE [LARGE SCALE GENOMIC DNA]</scope>
    <source>
        <strain evidence="2">161826</strain>
    </source>
</reference>
<gene>
    <name evidence="2" type="ORF">E2D65_13555</name>
</gene>
<comment type="caution">
    <text evidence="2">The sequence shown here is derived from an EMBL/GenBank/DDBJ whole genome shotgun (WGS) entry which is preliminary data.</text>
</comment>
<dbReference type="Pfam" id="PF10124">
    <property type="entry name" value="Mu-like_gpT"/>
    <property type="match status" value="1"/>
</dbReference>